<dbReference type="PANTHER" id="PTHR12770:SF5">
    <property type="entry name" value="PROTEIN ROOT UVB SENSITIVE 2, CHLOROPLASTIC"/>
    <property type="match status" value="1"/>
</dbReference>
<proteinExistence type="inferred from homology"/>
<protein>
    <recommendedName>
        <fullName evidence="2">Protein root UVB sensitive/RUS domain-containing protein</fullName>
    </recommendedName>
</protein>
<sequence>MELPIPFDVLKLPNSLTTSLIVAILADLTFSSFSPSGHRGLQTVDSLSMHARATRLPIYSSFAKQGNLSDPFAKGEAISTLFNVLGIGQGILFYHARKEDAGTPGSVKVGRDLHKVVKPSKVQELKEIFVEEKFLLSREDKWTDLVL</sequence>
<evidence type="ECO:0000256" key="1">
    <source>
        <dbReference type="ARBA" id="ARBA00007558"/>
    </source>
</evidence>
<reference evidence="3" key="1">
    <citation type="journal article" date="2023" name="Plant J.">
        <title>Genome sequences and population genomics provide insights into the demographic history, inbreeding, and mutation load of two 'living fossil' tree species of Dipteronia.</title>
        <authorList>
            <person name="Feng Y."/>
            <person name="Comes H.P."/>
            <person name="Chen J."/>
            <person name="Zhu S."/>
            <person name="Lu R."/>
            <person name="Zhang X."/>
            <person name="Li P."/>
            <person name="Qiu J."/>
            <person name="Olsen K.M."/>
            <person name="Qiu Y."/>
        </authorList>
    </citation>
    <scope>NUCLEOTIDE SEQUENCE</scope>
    <source>
        <strain evidence="3">NBL</strain>
    </source>
</reference>
<evidence type="ECO:0000313" key="3">
    <source>
        <dbReference type="EMBL" id="KAK3229021.1"/>
    </source>
</evidence>
<dbReference type="EMBL" id="JANJYJ010000001">
    <property type="protein sequence ID" value="KAK3229021.1"/>
    <property type="molecule type" value="Genomic_DNA"/>
</dbReference>
<gene>
    <name evidence="3" type="ORF">Dsin_000902</name>
</gene>
<dbReference type="InterPro" id="IPR054549">
    <property type="entry name" value="UVB_sens_RUS_dom"/>
</dbReference>
<dbReference type="GO" id="GO:0010224">
    <property type="term" value="P:response to UV-B"/>
    <property type="evidence" value="ECO:0007669"/>
    <property type="project" value="TreeGrafter"/>
</dbReference>
<feature type="domain" description="Protein root UVB sensitive/RUS" evidence="2">
    <location>
        <begin position="49"/>
        <end position="99"/>
    </location>
</feature>
<dbReference type="PANTHER" id="PTHR12770">
    <property type="entry name" value="RUS1 FAMILY PROTEIN C16ORF58"/>
    <property type="match status" value="1"/>
</dbReference>
<dbReference type="Proteomes" id="UP001281410">
    <property type="component" value="Unassembled WGS sequence"/>
</dbReference>
<keyword evidence="4" id="KW-1185">Reference proteome</keyword>
<dbReference type="AlphaFoldDB" id="A0AAE0B3C5"/>
<dbReference type="GO" id="GO:0009926">
    <property type="term" value="P:auxin polar transport"/>
    <property type="evidence" value="ECO:0007669"/>
    <property type="project" value="TreeGrafter"/>
</dbReference>
<dbReference type="InterPro" id="IPR006968">
    <property type="entry name" value="RUS_fam"/>
</dbReference>
<evidence type="ECO:0000259" key="2">
    <source>
        <dbReference type="Pfam" id="PF04884"/>
    </source>
</evidence>
<dbReference type="GO" id="GO:0009941">
    <property type="term" value="C:chloroplast envelope"/>
    <property type="evidence" value="ECO:0007669"/>
    <property type="project" value="TreeGrafter"/>
</dbReference>
<accession>A0AAE0B3C5</accession>
<dbReference type="Pfam" id="PF04884">
    <property type="entry name" value="UVB_sens_prot"/>
    <property type="match status" value="1"/>
</dbReference>
<name>A0AAE0B3C5_9ROSI</name>
<comment type="similarity">
    <text evidence="1">Belongs to the RUS1 family.</text>
</comment>
<organism evidence="3 4">
    <name type="scientific">Dipteronia sinensis</name>
    <dbReference type="NCBI Taxonomy" id="43782"/>
    <lineage>
        <taxon>Eukaryota</taxon>
        <taxon>Viridiplantae</taxon>
        <taxon>Streptophyta</taxon>
        <taxon>Embryophyta</taxon>
        <taxon>Tracheophyta</taxon>
        <taxon>Spermatophyta</taxon>
        <taxon>Magnoliopsida</taxon>
        <taxon>eudicotyledons</taxon>
        <taxon>Gunneridae</taxon>
        <taxon>Pentapetalae</taxon>
        <taxon>rosids</taxon>
        <taxon>malvids</taxon>
        <taxon>Sapindales</taxon>
        <taxon>Sapindaceae</taxon>
        <taxon>Hippocastanoideae</taxon>
        <taxon>Acereae</taxon>
        <taxon>Dipteronia</taxon>
    </lineage>
</organism>
<comment type="caution">
    <text evidence="3">The sequence shown here is derived from an EMBL/GenBank/DDBJ whole genome shotgun (WGS) entry which is preliminary data.</text>
</comment>
<evidence type="ECO:0000313" key="4">
    <source>
        <dbReference type="Proteomes" id="UP001281410"/>
    </source>
</evidence>